<dbReference type="SUPFAM" id="SSF52540">
    <property type="entry name" value="P-loop containing nucleoside triphosphate hydrolases"/>
    <property type="match status" value="1"/>
</dbReference>
<keyword evidence="2" id="KW-0969">Cilium</keyword>
<dbReference type="AlphaFoldDB" id="A0A2T0ZZV7"/>
<dbReference type="Proteomes" id="UP000237752">
    <property type="component" value="Unassembled WGS sequence"/>
</dbReference>
<keyword evidence="2" id="KW-0282">Flagellum</keyword>
<feature type="domain" description="CobQ/CobB/MinD/ParA nucleotide binding" evidence="1">
    <location>
        <begin position="20"/>
        <end position="120"/>
    </location>
</feature>
<evidence type="ECO:0000313" key="2">
    <source>
        <dbReference type="EMBL" id="PRZ41777.1"/>
    </source>
</evidence>
<gene>
    <name evidence="2" type="ORF">CLV47_108136</name>
</gene>
<keyword evidence="2" id="KW-0966">Cell projection</keyword>
<evidence type="ECO:0000313" key="3">
    <source>
        <dbReference type="Proteomes" id="UP000237752"/>
    </source>
</evidence>
<organism evidence="2 3">
    <name type="scientific">Antricoccus suffuscus</name>
    <dbReference type="NCBI Taxonomy" id="1629062"/>
    <lineage>
        <taxon>Bacteria</taxon>
        <taxon>Bacillati</taxon>
        <taxon>Actinomycetota</taxon>
        <taxon>Actinomycetes</taxon>
        <taxon>Geodermatophilales</taxon>
        <taxon>Antricoccaceae</taxon>
        <taxon>Antricoccus</taxon>
    </lineage>
</organism>
<reference evidence="2 3" key="1">
    <citation type="submission" date="2018-03" db="EMBL/GenBank/DDBJ databases">
        <title>Genomic Encyclopedia of Archaeal and Bacterial Type Strains, Phase II (KMG-II): from individual species to whole genera.</title>
        <authorList>
            <person name="Goeker M."/>
        </authorList>
    </citation>
    <scope>NUCLEOTIDE SEQUENCE [LARGE SCALE GENOMIC DNA]</scope>
    <source>
        <strain evidence="2 3">DSM 100065</strain>
    </source>
</reference>
<sequence length="263" mass="27584">MPANPVSNGLELPIHTPRRISVVGMKGGVGKTTMAIMLATAAARARREQVLLLDADTTYGSLMLRMGIAPVASSHDIAQMGDPGSLDVLAGAISRNNDGVWVLPTGRTPAQSAAFGEATYVQAMRAVYRHFPITVSDCGAGMAGTLMQRVISASHSLVIATAPSMDSVLASHNALQWLDSIGYEALARRSIVAIGNVDINNPRIDLAEARQRFAPLCRAVVTIPSDPHLAPGSHLRYDALAAPTVRAAHDLAANVLEAALSVP</sequence>
<dbReference type="EMBL" id="PVUE01000008">
    <property type="protein sequence ID" value="PRZ41777.1"/>
    <property type="molecule type" value="Genomic_DNA"/>
</dbReference>
<keyword evidence="3" id="KW-1185">Reference proteome</keyword>
<accession>A0A2T0ZZV7</accession>
<evidence type="ECO:0000259" key="1">
    <source>
        <dbReference type="Pfam" id="PF01656"/>
    </source>
</evidence>
<dbReference type="PANTHER" id="PTHR43384:SF14">
    <property type="entry name" value="ESX-1 SECRETION-ASSOCIATED PROTEIN ESPI"/>
    <property type="match status" value="1"/>
</dbReference>
<dbReference type="InterPro" id="IPR050625">
    <property type="entry name" value="ParA/MinD_ATPase"/>
</dbReference>
<dbReference type="PANTHER" id="PTHR43384">
    <property type="entry name" value="SEPTUM SITE-DETERMINING PROTEIN MIND HOMOLOG, CHLOROPLASTIC-RELATED"/>
    <property type="match status" value="1"/>
</dbReference>
<name>A0A2T0ZZV7_9ACTN</name>
<dbReference type="InterPro" id="IPR002586">
    <property type="entry name" value="CobQ/CobB/MinD/ParA_Nub-bd_dom"/>
</dbReference>
<dbReference type="GO" id="GO:0051782">
    <property type="term" value="P:negative regulation of cell division"/>
    <property type="evidence" value="ECO:0007669"/>
    <property type="project" value="TreeGrafter"/>
</dbReference>
<dbReference type="Pfam" id="PF01656">
    <property type="entry name" value="CbiA"/>
    <property type="match status" value="1"/>
</dbReference>
<dbReference type="GO" id="GO:0005829">
    <property type="term" value="C:cytosol"/>
    <property type="evidence" value="ECO:0007669"/>
    <property type="project" value="TreeGrafter"/>
</dbReference>
<dbReference type="GO" id="GO:0009898">
    <property type="term" value="C:cytoplasmic side of plasma membrane"/>
    <property type="evidence" value="ECO:0007669"/>
    <property type="project" value="TreeGrafter"/>
</dbReference>
<proteinExistence type="predicted"/>
<dbReference type="Gene3D" id="3.40.50.300">
    <property type="entry name" value="P-loop containing nucleotide triphosphate hydrolases"/>
    <property type="match status" value="1"/>
</dbReference>
<dbReference type="InterPro" id="IPR027417">
    <property type="entry name" value="P-loop_NTPase"/>
</dbReference>
<comment type="caution">
    <text evidence="2">The sequence shown here is derived from an EMBL/GenBank/DDBJ whole genome shotgun (WGS) entry which is preliminary data.</text>
</comment>
<dbReference type="GO" id="GO:0016887">
    <property type="term" value="F:ATP hydrolysis activity"/>
    <property type="evidence" value="ECO:0007669"/>
    <property type="project" value="TreeGrafter"/>
</dbReference>
<dbReference type="GO" id="GO:0005524">
    <property type="term" value="F:ATP binding"/>
    <property type="evidence" value="ECO:0007669"/>
    <property type="project" value="TreeGrafter"/>
</dbReference>
<protein>
    <submittedName>
        <fullName evidence="2">MinD-like ATPase involved in chromosome partitioning or flagellar assembly</fullName>
    </submittedName>
</protein>